<evidence type="ECO:0000313" key="3">
    <source>
        <dbReference type="Proteomes" id="UP000244925"/>
    </source>
</evidence>
<dbReference type="Gene3D" id="3.40.50.410">
    <property type="entry name" value="von Willebrand factor, type A domain"/>
    <property type="match status" value="1"/>
</dbReference>
<protein>
    <submittedName>
        <fullName evidence="2">VWA domain-containing protein</fullName>
    </submittedName>
</protein>
<feature type="domain" description="VWFA" evidence="1">
    <location>
        <begin position="14"/>
        <end position="231"/>
    </location>
</feature>
<dbReference type="EMBL" id="PUBV01000034">
    <property type="protein sequence ID" value="PWB06120.1"/>
    <property type="molecule type" value="Genomic_DNA"/>
</dbReference>
<dbReference type="CDD" id="cd00198">
    <property type="entry name" value="vWFA"/>
    <property type="match status" value="1"/>
</dbReference>
<dbReference type="PROSITE" id="PS50234">
    <property type="entry name" value="VWFA"/>
    <property type="match status" value="1"/>
</dbReference>
<sequence length="283" mass="31596">MSYELHWNPKHPGHIVYMLDLSGSMGRKINDTRLVDTVMEVMQKLFRSLKNEIMNGDEILDLFSATVIGYNSDVFTLMECKTAKEFNKFFNDSRRRGYIFNTQQGGEAEPKWQTYMSDAFDAAAKDINTWLSTQRAKGIQTPAPVVINITDGDPYEGSEFTHSKALAAANRLKAISTPDGNVVVYNIHFSPDTTASKMVLPDTAPSNITSKFLFEASSIIPPELVKTAQNVDAWKGHRITSNSRAMISNETHTDSLLMFISWGTSTGGVTTDMVRQLEPIKPK</sequence>
<gene>
    <name evidence="2" type="ORF">C5O25_11310</name>
</gene>
<keyword evidence="3" id="KW-1185">Reference proteome</keyword>
<dbReference type="SUPFAM" id="SSF53300">
    <property type="entry name" value="vWA-like"/>
    <property type="match status" value="1"/>
</dbReference>
<dbReference type="InterPro" id="IPR002035">
    <property type="entry name" value="VWF_A"/>
</dbReference>
<dbReference type="RefSeq" id="WP_107036849.1">
    <property type="nucleotide sequence ID" value="NZ_CP098825.1"/>
</dbReference>
<organism evidence="2 3">
    <name type="scientific">Paramuribaculum intestinale</name>
    <dbReference type="NCBI Taxonomy" id="2094151"/>
    <lineage>
        <taxon>Bacteria</taxon>
        <taxon>Pseudomonadati</taxon>
        <taxon>Bacteroidota</taxon>
        <taxon>Bacteroidia</taxon>
        <taxon>Bacteroidales</taxon>
        <taxon>Muribaculaceae</taxon>
        <taxon>Paramuribaculum</taxon>
    </lineage>
</organism>
<name>A0A2V1IPG0_9BACT</name>
<accession>A0A2V1IPG0</accession>
<dbReference type="GeneID" id="93423643"/>
<proteinExistence type="predicted"/>
<comment type="caution">
    <text evidence="2">The sequence shown here is derived from an EMBL/GenBank/DDBJ whole genome shotgun (WGS) entry which is preliminary data.</text>
</comment>
<dbReference type="Proteomes" id="UP000244925">
    <property type="component" value="Unassembled WGS sequence"/>
</dbReference>
<evidence type="ECO:0000313" key="2">
    <source>
        <dbReference type="EMBL" id="PWB06120.1"/>
    </source>
</evidence>
<evidence type="ECO:0000259" key="1">
    <source>
        <dbReference type="PROSITE" id="PS50234"/>
    </source>
</evidence>
<dbReference type="AlphaFoldDB" id="A0A2V1IPG0"/>
<reference evidence="3" key="1">
    <citation type="submission" date="2018-02" db="EMBL/GenBank/DDBJ databases">
        <authorList>
            <person name="Clavel T."/>
            <person name="Strowig T."/>
        </authorList>
    </citation>
    <scope>NUCLEOTIDE SEQUENCE [LARGE SCALE GENOMIC DNA]</scope>
    <source>
        <strain evidence="3">DSM 100764</strain>
    </source>
</reference>
<dbReference type="InterPro" id="IPR036465">
    <property type="entry name" value="vWFA_dom_sf"/>
</dbReference>